<organism evidence="1">
    <name type="scientific">Rhizophora mucronata</name>
    <name type="common">Asiatic mangrove</name>
    <dbReference type="NCBI Taxonomy" id="61149"/>
    <lineage>
        <taxon>Eukaryota</taxon>
        <taxon>Viridiplantae</taxon>
        <taxon>Streptophyta</taxon>
        <taxon>Embryophyta</taxon>
        <taxon>Tracheophyta</taxon>
        <taxon>Spermatophyta</taxon>
        <taxon>Magnoliopsida</taxon>
        <taxon>eudicotyledons</taxon>
        <taxon>Gunneridae</taxon>
        <taxon>Pentapetalae</taxon>
        <taxon>rosids</taxon>
        <taxon>fabids</taxon>
        <taxon>Malpighiales</taxon>
        <taxon>Rhizophoraceae</taxon>
        <taxon>Rhizophora</taxon>
    </lineage>
</organism>
<sequence>MALHFQLIGLMKICHDIIEYKKGSSLPWDM</sequence>
<accession>A0A2P2NXR5</accession>
<dbReference type="EMBL" id="GGEC01066759">
    <property type="protein sequence ID" value="MBX47243.1"/>
    <property type="molecule type" value="Transcribed_RNA"/>
</dbReference>
<proteinExistence type="predicted"/>
<protein>
    <submittedName>
        <fullName evidence="1">Uncharacterized protein</fullName>
    </submittedName>
</protein>
<dbReference type="AlphaFoldDB" id="A0A2P2NXR5"/>
<evidence type="ECO:0000313" key="1">
    <source>
        <dbReference type="EMBL" id="MBX47243.1"/>
    </source>
</evidence>
<name>A0A2P2NXR5_RHIMU</name>
<reference evidence="1" key="1">
    <citation type="submission" date="2018-02" db="EMBL/GenBank/DDBJ databases">
        <title>Rhizophora mucronata_Transcriptome.</title>
        <authorList>
            <person name="Meera S.P."/>
            <person name="Sreeshan A."/>
            <person name="Augustine A."/>
        </authorList>
    </citation>
    <scope>NUCLEOTIDE SEQUENCE</scope>
    <source>
        <tissue evidence="1">Leaf</tissue>
    </source>
</reference>